<dbReference type="Proteomes" id="UP000828941">
    <property type="component" value="Chromosome 11"/>
</dbReference>
<gene>
    <name evidence="1" type="ORF">L6164_028163</name>
</gene>
<evidence type="ECO:0000313" key="1">
    <source>
        <dbReference type="EMBL" id="KAI4315343.1"/>
    </source>
</evidence>
<organism evidence="1 2">
    <name type="scientific">Bauhinia variegata</name>
    <name type="common">Purple orchid tree</name>
    <name type="synonym">Phanera variegata</name>
    <dbReference type="NCBI Taxonomy" id="167791"/>
    <lineage>
        <taxon>Eukaryota</taxon>
        <taxon>Viridiplantae</taxon>
        <taxon>Streptophyta</taxon>
        <taxon>Embryophyta</taxon>
        <taxon>Tracheophyta</taxon>
        <taxon>Spermatophyta</taxon>
        <taxon>Magnoliopsida</taxon>
        <taxon>eudicotyledons</taxon>
        <taxon>Gunneridae</taxon>
        <taxon>Pentapetalae</taxon>
        <taxon>rosids</taxon>
        <taxon>fabids</taxon>
        <taxon>Fabales</taxon>
        <taxon>Fabaceae</taxon>
        <taxon>Cercidoideae</taxon>
        <taxon>Cercideae</taxon>
        <taxon>Bauhiniinae</taxon>
        <taxon>Bauhinia</taxon>
    </lineage>
</organism>
<protein>
    <submittedName>
        <fullName evidence="1">Uncharacterized protein</fullName>
    </submittedName>
</protein>
<reference evidence="1 2" key="1">
    <citation type="journal article" date="2022" name="DNA Res.">
        <title>Chromosomal-level genome assembly of the orchid tree Bauhinia variegata (Leguminosae; Cercidoideae) supports the allotetraploid origin hypothesis of Bauhinia.</title>
        <authorList>
            <person name="Zhong Y."/>
            <person name="Chen Y."/>
            <person name="Zheng D."/>
            <person name="Pang J."/>
            <person name="Liu Y."/>
            <person name="Luo S."/>
            <person name="Meng S."/>
            <person name="Qian L."/>
            <person name="Wei D."/>
            <person name="Dai S."/>
            <person name="Zhou R."/>
        </authorList>
    </citation>
    <scope>NUCLEOTIDE SEQUENCE [LARGE SCALE GENOMIC DNA]</scope>
    <source>
        <strain evidence="1">BV-YZ2020</strain>
    </source>
</reference>
<proteinExistence type="predicted"/>
<dbReference type="EMBL" id="CM039436">
    <property type="protein sequence ID" value="KAI4315343.1"/>
    <property type="molecule type" value="Genomic_DNA"/>
</dbReference>
<comment type="caution">
    <text evidence="1">The sequence shown here is derived from an EMBL/GenBank/DDBJ whole genome shotgun (WGS) entry which is preliminary data.</text>
</comment>
<sequence>MASKLAFTLTCPRPFTSPNRRSLVPISCLSSTCADRIQLIRFNGRQLSLRRRLLLFSPEATADPEGKVEEGDVVDSKILPYCSIDKKDEKKSIGELEQEFLQALQAFYYEGKAIMSNEEFDNLKEELMWEGSSVVMLSSDEQKFLEASMAYVSGKPIMSDEEYDKLKLRLKIEGSEIVAEGPRCSLRSRKVYSDLSVDYLKMFLLNVPATVIALGLFFFLDDLTGFEITYLLELPEPFSFIFTWFAAVPLLVWLAQSLTSAIIKDFLILKGPCPNCGTENTSFFGTILSISSGGSTNTVKCSNCGTAMVFDSGELICRSYSHVPFNNLPSQKTLLWLYLHMIIRNSRYKDCPLEDMRVLNCFCLSTLLLITITTTPTTAAEIFRPSRWALAHATFYGDETASATMGGACGYGNLFLNGYGTDTVALSSTLFNNGYSCGTCYQIKCYQSSACHSNVPFITVTATNLCPPNWAQPSDNGGWCNPPRAHFDMSKPAFMKIAQWKAGIVPVLFRRVPCQSRGGLRFSFQGNGYWLLVYVMNVGGGGDIAGMWVKGSRTGWISMSHNWGASYQAFATLGGQALSFKIASYTTKQTIVAWNVAPPNWAVGLTYSSQVNFQ</sequence>
<evidence type="ECO:0000313" key="2">
    <source>
        <dbReference type="Proteomes" id="UP000828941"/>
    </source>
</evidence>
<keyword evidence="2" id="KW-1185">Reference proteome</keyword>
<accession>A0ACB9LVJ7</accession>
<name>A0ACB9LVJ7_BAUVA</name>